<feature type="transmembrane region" description="Helical" evidence="10">
    <location>
        <begin position="26"/>
        <end position="45"/>
    </location>
</feature>
<dbReference type="Pfam" id="PF04973">
    <property type="entry name" value="NMN_transporter"/>
    <property type="match status" value="1"/>
</dbReference>
<name>A0A437NAZ9_9SPHN</name>
<organism evidence="11 12">
    <name type="scientific">Novosphingobium umbonatum</name>
    <dbReference type="NCBI Taxonomy" id="1908524"/>
    <lineage>
        <taxon>Bacteria</taxon>
        <taxon>Pseudomonadati</taxon>
        <taxon>Pseudomonadota</taxon>
        <taxon>Alphaproteobacteria</taxon>
        <taxon>Sphingomonadales</taxon>
        <taxon>Sphingomonadaceae</taxon>
        <taxon>Novosphingobium</taxon>
    </lineage>
</organism>
<gene>
    <name evidence="11" type="ORF">EOE18_03585</name>
</gene>
<reference evidence="11 12" key="1">
    <citation type="submission" date="2019-01" db="EMBL/GenBank/DDBJ databases">
        <authorList>
            <person name="Chen W.-M."/>
        </authorList>
    </citation>
    <scope>NUCLEOTIDE SEQUENCE [LARGE SCALE GENOMIC DNA]</scope>
    <source>
        <strain evidence="11 12">FSY-9</strain>
    </source>
</reference>
<evidence type="ECO:0000256" key="7">
    <source>
        <dbReference type="ARBA" id="ARBA00022692"/>
    </source>
</evidence>
<evidence type="ECO:0000256" key="9">
    <source>
        <dbReference type="ARBA" id="ARBA00023136"/>
    </source>
</evidence>
<evidence type="ECO:0000256" key="1">
    <source>
        <dbReference type="ARBA" id="ARBA00002672"/>
    </source>
</evidence>
<feature type="transmembrane region" description="Helical" evidence="10">
    <location>
        <begin position="52"/>
        <end position="69"/>
    </location>
</feature>
<dbReference type="RefSeq" id="WP_127706298.1">
    <property type="nucleotide sequence ID" value="NZ_SACO01000002.1"/>
</dbReference>
<dbReference type="GO" id="GO:0034257">
    <property type="term" value="F:nicotinamide riboside transmembrane transporter activity"/>
    <property type="evidence" value="ECO:0007669"/>
    <property type="project" value="InterPro"/>
</dbReference>
<dbReference type="GO" id="GO:0005886">
    <property type="term" value="C:plasma membrane"/>
    <property type="evidence" value="ECO:0007669"/>
    <property type="project" value="UniProtKB-SubCell"/>
</dbReference>
<feature type="transmembrane region" description="Helical" evidence="10">
    <location>
        <begin position="158"/>
        <end position="177"/>
    </location>
</feature>
<keyword evidence="5" id="KW-0813">Transport</keyword>
<sequence length="192" mass="21365">MGNWAEIAGSLLGLANIVLLVRRSVWNFPVAMVMVALVASVLVEARLYAESGLQGFFFVVNGWGWWLWLRARGDLPAVPVGWMDWRQRLLWLLGAAAFSVWLGWALARYTSAALPFADAAVTGASIVAQILLSFRRVENWPLWVAIDVVSVALYLNRGLYWLAALYVLFGVISLLGWREWAGAARDGRMVQA</sequence>
<proteinExistence type="inferred from homology"/>
<keyword evidence="6" id="KW-1003">Cell membrane</keyword>
<dbReference type="NCBIfam" id="TIGR01528">
    <property type="entry name" value="NMN_trans_PnuC"/>
    <property type="match status" value="1"/>
</dbReference>
<evidence type="ECO:0000256" key="6">
    <source>
        <dbReference type="ARBA" id="ARBA00022475"/>
    </source>
</evidence>
<evidence type="ECO:0000313" key="12">
    <source>
        <dbReference type="Proteomes" id="UP000282837"/>
    </source>
</evidence>
<feature type="transmembrane region" description="Helical" evidence="10">
    <location>
        <begin position="89"/>
        <end position="107"/>
    </location>
</feature>
<comment type="function">
    <text evidence="1">Required for nicotinamide riboside transport across the inner membrane.</text>
</comment>
<evidence type="ECO:0000256" key="8">
    <source>
        <dbReference type="ARBA" id="ARBA00022989"/>
    </source>
</evidence>
<protein>
    <recommendedName>
        <fullName evidence="4">Nicotinamide riboside transporter PnuC</fullName>
    </recommendedName>
</protein>
<keyword evidence="9 10" id="KW-0472">Membrane</keyword>
<dbReference type="PANTHER" id="PTHR36122">
    <property type="entry name" value="NICOTINAMIDE RIBOSIDE TRANSPORTER PNUC"/>
    <property type="match status" value="1"/>
</dbReference>
<keyword evidence="12" id="KW-1185">Reference proteome</keyword>
<evidence type="ECO:0000256" key="3">
    <source>
        <dbReference type="ARBA" id="ARBA00006669"/>
    </source>
</evidence>
<dbReference type="EMBL" id="SACO01000002">
    <property type="protein sequence ID" value="RVU07047.1"/>
    <property type="molecule type" value="Genomic_DNA"/>
</dbReference>
<accession>A0A437NAZ9</accession>
<evidence type="ECO:0000256" key="10">
    <source>
        <dbReference type="SAM" id="Phobius"/>
    </source>
</evidence>
<keyword evidence="7 10" id="KW-0812">Transmembrane</keyword>
<comment type="subcellular location">
    <subcellularLocation>
        <location evidence="2">Cell membrane</location>
        <topology evidence="2">Multi-pass membrane protein</topology>
    </subcellularLocation>
</comment>
<evidence type="ECO:0000313" key="11">
    <source>
        <dbReference type="EMBL" id="RVU07047.1"/>
    </source>
</evidence>
<dbReference type="PANTHER" id="PTHR36122:SF2">
    <property type="entry name" value="NICOTINAMIDE RIBOSIDE TRANSPORTER PNUC"/>
    <property type="match status" value="1"/>
</dbReference>
<comment type="caution">
    <text evidence="11">The sequence shown here is derived from an EMBL/GenBank/DDBJ whole genome shotgun (WGS) entry which is preliminary data.</text>
</comment>
<dbReference type="AlphaFoldDB" id="A0A437NAZ9"/>
<keyword evidence="8 10" id="KW-1133">Transmembrane helix</keyword>
<comment type="similarity">
    <text evidence="3">Belongs to the nicotinamide ribonucleoside (NR) uptake permease (TC 4.B.1) family.</text>
</comment>
<dbReference type="OrthoDB" id="9791248at2"/>
<evidence type="ECO:0000256" key="5">
    <source>
        <dbReference type="ARBA" id="ARBA00022448"/>
    </source>
</evidence>
<evidence type="ECO:0000256" key="4">
    <source>
        <dbReference type="ARBA" id="ARBA00017522"/>
    </source>
</evidence>
<dbReference type="InterPro" id="IPR006419">
    <property type="entry name" value="NMN_transpt_PnuC"/>
</dbReference>
<evidence type="ECO:0000256" key="2">
    <source>
        <dbReference type="ARBA" id="ARBA00004651"/>
    </source>
</evidence>
<dbReference type="Proteomes" id="UP000282837">
    <property type="component" value="Unassembled WGS sequence"/>
</dbReference>